<organism evidence="1">
    <name type="scientific">marine sediment metagenome</name>
    <dbReference type="NCBI Taxonomy" id="412755"/>
    <lineage>
        <taxon>unclassified sequences</taxon>
        <taxon>metagenomes</taxon>
        <taxon>ecological metagenomes</taxon>
    </lineage>
</organism>
<accession>X1RXI1</accession>
<protein>
    <submittedName>
        <fullName evidence="1">Uncharacterized protein</fullName>
    </submittedName>
</protein>
<proteinExistence type="predicted"/>
<name>X1RXI1_9ZZZZ</name>
<dbReference type="AlphaFoldDB" id="X1RXI1"/>
<sequence>MKIVSSTVVGPIVGLIENYDVQKYYYQCGRALCDGGDEKPIKPKNTIYPPKSDYDYEVYAKVAEFRWRHKLTYEEIIDAMIKDFGIVLNLATIERMLKTYEIGCSQKYKPKYIKKIQKNGGILLTIDGMQPLKGNPPLYTMRDEFTGLKIHSKRLTSESTTQIKACLISAKLRIETELGVEVIGIISDAHPKQRKAIAEVFPGVPHCL</sequence>
<evidence type="ECO:0000313" key="1">
    <source>
        <dbReference type="EMBL" id="GAI85457.1"/>
    </source>
</evidence>
<comment type="caution">
    <text evidence="1">The sequence shown here is derived from an EMBL/GenBank/DDBJ whole genome shotgun (WGS) entry which is preliminary data.</text>
</comment>
<dbReference type="EMBL" id="BARW01007182">
    <property type="protein sequence ID" value="GAI85457.1"/>
    <property type="molecule type" value="Genomic_DNA"/>
</dbReference>
<reference evidence="1" key="1">
    <citation type="journal article" date="2014" name="Front. Microbiol.">
        <title>High frequency of phylogenetically diverse reductive dehalogenase-homologous genes in deep subseafloor sedimentary metagenomes.</title>
        <authorList>
            <person name="Kawai M."/>
            <person name="Futagami T."/>
            <person name="Toyoda A."/>
            <person name="Takaki Y."/>
            <person name="Nishi S."/>
            <person name="Hori S."/>
            <person name="Arai W."/>
            <person name="Tsubouchi T."/>
            <person name="Morono Y."/>
            <person name="Uchiyama I."/>
            <person name="Ito T."/>
            <person name="Fujiyama A."/>
            <person name="Inagaki F."/>
            <person name="Takami H."/>
        </authorList>
    </citation>
    <scope>NUCLEOTIDE SEQUENCE</scope>
    <source>
        <strain evidence="1">Expedition CK06-06</strain>
    </source>
</reference>
<feature type="non-terminal residue" evidence="1">
    <location>
        <position position="208"/>
    </location>
</feature>
<gene>
    <name evidence="1" type="ORF">S12H4_15010</name>
</gene>